<keyword evidence="3" id="KW-0732">Signal</keyword>
<accession>A0ABT5UFD6</accession>
<sequence length="494" mass="55852">MKKITTLLISTLAFSITTSADTIYPSWSHLNQIPVYFSVPEGVKNPVLTASDVTDINAAFVADPFLFKDEGSNNWLMFFEVLSNDSSQGEIGLAKSTNGLDWKYDRIVLDEPFHLSYPYVFKHNNEYYMIPETFEAESIRLYKATNFPYNWQHISTLATGKDFVDPSIFYHNNRWWMFVTNTSNAVTYLYSSKNLTHGWQEHPLSPVISGDASTARLGGRSFTIKDGKIIRIAQKDDVFYGEAVRLFEVYDLTTTTYAEREIKDSPVLFPSGYGWNAKGMHHLDPWWTGDRWLAVADGYGKTYSIGMYEAKGQLLESSQETISNKFAQITHVSGHNDNTDTNLGTVLSNLIEGPGIGFQSAPPYRRISSQSWSTKSVGYLRNYFQVTPKPIIIDFKLKSLSDINAISLWQNKYAQGNSVRSFRLSFSYTGDSSGLGQARYFFTQATPLESPVTLSFTKTKANFIRMEIQDNLHIKPVGGDRVGLQEVAFHLTDE</sequence>
<keyword evidence="6" id="KW-1185">Reference proteome</keyword>
<comment type="caution">
    <text evidence="5">The sequence shown here is derived from an EMBL/GenBank/DDBJ whole genome shotgun (WGS) entry which is preliminary data.</text>
</comment>
<dbReference type="PANTHER" id="PTHR43772">
    <property type="entry name" value="ENDO-1,4-BETA-XYLANASE"/>
    <property type="match status" value="1"/>
</dbReference>
<dbReference type="InterPro" id="IPR023296">
    <property type="entry name" value="Glyco_hydro_beta-prop_sf"/>
</dbReference>
<name>A0ABT5UFD6_9GAMM</name>
<evidence type="ECO:0000256" key="1">
    <source>
        <dbReference type="ARBA" id="ARBA00022651"/>
    </source>
</evidence>
<reference evidence="5 6" key="1">
    <citation type="submission" date="2022-11" db="EMBL/GenBank/DDBJ databases">
        <title>Spartinivicinus poritis sp. nov., isolated from scleractinian coral Porites lutea.</title>
        <authorList>
            <person name="Zhang G."/>
            <person name="Cai L."/>
            <person name="Wei Q."/>
        </authorList>
    </citation>
    <scope>NUCLEOTIDE SEQUENCE [LARGE SCALE GENOMIC DNA]</scope>
    <source>
        <strain evidence="5 6">A2-2</strain>
    </source>
</reference>
<keyword evidence="1" id="KW-0858">Xylan degradation</keyword>
<dbReference type="InterPro" id="IPR052176">
    <property type="entry name" value="Glycosyl_Hydrlase_43_Enz"/>
</dbReference>
<dbReference type="RefSeq" id="WP_274690127.1">
    <property type="nucleotide sequence ID" value="NZ_JAPMOU010000024.1"/>
</dbReference>
<dbReference type="InterPro" id="IPR056442">
    <property type="entry name" value="GINT1_N"/>
</dbReference>
<protein>
    <recommendedName>
        <fullName evidence="4">Glucosamine inositolphosphorylceramide transferase 1 N-terminal domain-containing protein</fullName>
    </recommendedName>
</protein>
<dbReference type="Pfam" id="PF24793">
    <property type="entry name" value="GINT1_N"/>
    <property type="match status" value="1"/>
</dbReference>
<evidence type="ECO:0000313" key="6">
    <source>
        <dbReference type="Proteomes" id="UP001528823"/>
    </source>
</evidence>
<keyword evidence="2" id="KW-0119">Carbohydrate metabolism</keyword>
<evidence type="ECO:0000313" key="5">
    <source>
        <dbReference type="EMBL" id="MDE1463799.1"/>
    </source>
</evidence>
<feature type="domain" description="Glucosamine inositolphosphorylceramide transferase 1 N-terminal" evidence="4">
    <location>
        <begin position="43"/>
        <end position="298"/>
    </location>
</feature>
<dbReference type="Proteomes" id="UP001528823">
    <property type="component" value="Unassembled WGS sequence"/>
</dbReference>
<dbReference type="PANTHER" id="PTHR43772:SF2">
    <property type="entry name" value="PUTATIVE (AFU_ORTHOLOGUE AFUA_2G04480)-RELATED"/>
    <property type="match status" value="1"/>
</dbReference>
<dbReference type="EMBL" id="JAPMOU010000024">
    <property type="protein sequence ID" value="MDE1463799.1"/>
    <property type="molecule type" value="Genomic_DNA"/>
</dbReference>
<proteinExistence type="predicted"/>
<evidence type="ECO:0000256" key="2">
    <source>
        <dbReference type="ARBA" id="ARBA00023277"/>
    </source>
</evidence>
<feature type="signal peptide" evidence="3">
    <location>
        <begin position="1"/>
        <end position="20"/>
    </location>
</feature>
<keyword evidence="1" id="KW-0624">Polysaccharide degradation</keyword>
<dbReference type="Gene3D" id="2.115.10.20">
    <property type="entry name" value="Glycosyl hydrolase domain, family 43"/>
    <property type="match status" value="2"/>
</dbReference>
<dbReference type="SUPFAM" id="SSF75005">
    <property type="entry name" value="Arabinanase/levansucrase/invertase"/>
    <property type="match status" value="2"/>
</dbReference>
<evidence type="ECO:0000256" key="3">
    <source>
        <dbReference type="SAM" id="SignalP"/>
    </source>
</evidence>
<organism evidence="5 6">
    <name type="scientific">Spartinivicinus poritis</name>
    <dbReference type="NCBI Taxonomy" id="2994640"/>
    <lineage>
        <taxon>Bacteria</taxon>
        <taxon>Pseudomonadati</taxon>
        <taxon>Pseudomonadota</taxon>
        <taxon>Gammaproteobacteria</taxon>
        <taxon>Oceanospirillales</taxon>
        <taxon>Zooshikellaceae</taxon>
        <taxon>Spartinivicinus</taxon>
    </lineage>
</organism>
<gene>
    <name evidence="5" type="ORF">ORQ98_17750</name>
</gene>
<feature type="chain" id="PRO_5046626435" description="Glucosamine inositolphosphorylceramide transferase 1 N-terminal domain-containing protein" evidence="3">
    <location>
        <begin position="21"/>
        <end position="494"/>
    </location>
</feature>
<evidence type="ECO:0000259" key="4">
    <source>
        <dbReference type="Pfam" id="PF24793"/>
    </source>
</evidence>